<dbReference type="InterPro" id="IPR011990">
    <property type="entry name" value="TPR-like_helical_dom_sf"/>
</dbReference>
<evidence type="ECO:0000259" key="1">
    <source>
        <dbReference type="Pfam" id="PF13676"/>
    </source>
</evidence>
<dbReference type="SUPFAM" id="SSF48452">
    <property type="entry name" value="TPR-like"/>
    <property type="match status" value="1"/>
</dbReference>
<reference evidence="3 4" key="1">
    <citation type="submission" date="2016-10" db="EMBL/GenBank/DDBJ databases">
        <authorList>
            <person name="de Groot N.N."/>
        </authorList>
    </citation>
    <scope>NUCLEOTIDE SEQUENCE [LARGE SCALE GENOMIC DNA]</scope>
    <source>
        <strain evidence="3 4">YAD2003</strain>
    </source>
</reference>
<dbReference type="Pfam" id="PF19789">
    <property type="entry name" value="DUF6273"/>
    <property type="match status" value="1"/>
</dbReference>
<organism evidence="3 4">
    <name type="scientific">Ruminococcus flavefaciens</name>
    <dbReference type="NCBI Taxonomy" id="1265"/>
    <lineage>
        <taxon>Bacteria</taxon>
        <taxon>Bacillati</taxon>
        <taxon>Bacillota</taxon>
        <taxon>Clostridia</taxon>
        <taxon>Eubacteriales</taxon>
        <taxon>Oscillospiraceae</taxon>
        <taxon>Ruminococcus</taxon>
    </lineage>
</organism>
<gene>
    <name evidence="3" type="ORF">SAMN02910265_03116</name>
</gene>
<dbReference type="AlphaFoldDB" id="A0A1H6LKI0"/>
<feature type="domain" description="DUF6273" evidence="2">
    <location>
        <begin position="586"/>
        <end position="722"/>
    </location>
</feature>
<accession>A0A1H6LKI0</accession>
<dbReference type="InterPro" id="IPR046240">
    <property type="entry name" value="DUF6273"/>
</dbReference>
<dbReference type="Gene3D" id="1.25.40.10">
    <property type="entry name" value="Tetratricopeptide repeat domain"/>
    <property type="match status" value="1"/>
</dbReference>
<evidence type="ECO:0000313" key="3">
    <source>
        <dbReference type="EMBL" id="SEH86800.1"/>
    </source>
</evidence>
<dbReference type="Proteomes" id="UP000183190">
    <property type="component" value="Unassembled WGS sequence"/>
</dbReference>
<dbReference type="InterPro" id="IPR000157">
    <property type="entry name" value="TIR_dom"/>
</dbReference>
<feature type="domain" description="TIR" evidence="1">
    <location>
        <begin position="158"/>
        <end position="280"/>
    </location>
</feature>
<evidence type="ECO:0000259" key="2">
    <source>
        <dbReference type="Pfam" id="PF19789"/>
    </source>
</evidence>
<proteinExistence type="predicted"/>
<protein>
    <submittedName>
        <fullName evidence="3">Tetratricopeptide repeat-containing protein</fullName>
    </submittedName>
</protein>
<evidence type="ECO:0000313" key="4">
    <source>
        <dbReference type="Proteomes" id="UP000183190"/>
    </source>
</evidence>
<dbReference type="InterPro" id="IPR019734">
    <property type="entry name" value="TPR_rpt"/>
</dbReference>
<dbReference type="SMART" id="SM00028">
    <property type="entry name" value="TPR"/>
    <property type="match status" value="2"/>
</dbReference>
<dbReference type="OrthoDB" id="1814383at2"/>
<dbReference type="Pfam" id="PF13676">
    <property type="entry name" value="TIR_2"/>
    <property type="match status" value="1"/>
</dbReference>
<dbReference type="EMBL" id="FNWV01000020">
    <property type="protein sequence ID" value="SEH86800.1"/>
    <property type="molecule type" value="Genomic_DNA"/>
</dbReference>
<dbReference type="GO" id="GO:0007165">
    <property type="term" value="P:signal transduction"/>
    <property type="evidence" value="ECO:0007669"/>
    <property type="project" value="InterPro"/>
</dbReference>
<dbReference type="RefSeq" id="WP_074719043.1">
    <property type="nucleotide sequence ID" value="NZ_FNWV01000020.1"/>
</dbReference>
<name>A0A1H6LKI0_RUMFL</name>
<sequence>MAVFKCKMCGGSLEITEGLTVCECEYCGTQQTLPKAHDDAAASLFNRANNLRYKSEFDKAQALYEKLVTNYPDDSESYWGLVLCKYGIEYVEDPATLKKIPTCHRTQLEPVQTDTDYLAAIEHADTLQRSVYEREAVEIDRLQKDILEIVHNEKPFDVFICYKETDADGKRTQDSVIANDIYYQLTQEGFKVFYAAITLEDKIGQAYEPYIYAALHSANVMLVLGTKPEYFDAVWVRNEWSRYLKIVRQDRSKLLIPCYRDMDAYELPEEFAHLQAQDMSKIGFINDVIRGIKKVIAPENISTKIIGISKPVNSEIEPLLQRIELFLEDGEFERADEFCEKVLNIEPTNAEAYIFKLLIEYKCRTKDQLKKYKTSITKSKNYAKILRFGDDKQKEYLNEVNHSIRESLKEYLNEVNHSIRESLEVLTDNKDIIDNAIDTESINLERLSDDDFVDITCPICGEELSFTSWQLQEKNLQCPMCYGKIVYKGNFDFSMNLPVEEKQYEQNDKHINSDQLTDEEKYQKAILLFNNGHYKASADIFRLISKYKDSNYYLNEEGLDFYIKGVGDTVTFGDNQWIIIEASSVGYTLLSQETICNKPFDKKGRSSIWPNSTLRSWLNENFYNKFEYYERNMIILNKCKNTDNIEYETKDENATEDYVYLLSIDEAQALDEDTLSCDYSWWLRSPGTDEKSAVCVDSNGEIDYWGYTSNVSLGVRPVLKIKFD</sequence>
<dbReference type="InterPro" id="IPR035897">
    <property type="entry name" value="Toll_tir_struct_dom_sf"/>
</dbReference>
<dbReference type="SUPFAM" id="SSF52200">
    <property type="entry name" value="Toll/Interleukin receptor TIR domain"/>
    <property type="match status" value="1"/>
</dbReference>
<dbReference type="Gene3D" id="3.40.50.10140">
    <property type="entry name" value="Toll/interleukin-1 receptor homology (TIR) domain"/>
    <property type="match status" value="1"/>
</dbReference>